<organism evidence="3 4">
    <name type="scientific">Endocarpon pusillum</name>
    <dbReference type="NCBI Taxonomy" id="364733"/>
    <lineage>
        <taxon>Eukaryota</taxon>
        <taxon>Fungi</taxon>
        <taxon>Dikarya</taxon>
        <taxon>Ascomycota</taxon>
        <taxon>Pezizomycotina</taxon>
        <taxon>Eurotiomycetes</taxon>
        <taxon>Chaetothyriomycetidae</taxon>
        <taxon>Verrucariales</taxon>
        <taxon>Verrucariaceae</taxon>
        <taxon>Endocarpon</taxon>
    </lineage>
</organism>
<keyword evidence="2" id="KW-0472">Membrane</keyword>
<feature type="transmembrane region" description="Helical" evidence="2">
    <location>
        <begin position="343"/>
        <end position="362"/>
    </location>
</feature>
<evidence type="ECO:0000256" key="2">
    <source>
        <dbReference type="SAM" id="Phobius"/>
    </source>
</evidence>
<comment type="caution">
    <text evidence="3">The sequence shown here is derived from an EMBL/GenBank/DDBJ whole genome shotgun (WGS) entry which is preliminary data.</text>
</comment>
<feature type="compositionally biased region" description="Low complexity" evidence="1">
    <location>
        <begin position="30"/>
        <end position="45"/>
    </location>
</feature>
<evidence type="ECO:0000313" key="3">
    <source>
        <dbReference type="EMBL" id="KAF7510650.1"/>
    </source>
</evidence>
<name>A0A8H7AT34_9EURO</name>
<feature type="compositionally biased region" description="Pro residues" evidence="1">
    <location>
        <begin position="16"/>
        <end position="29"/>
    </location>
</feature>
<keyword evidence="4" id="KW-1185">Reference proteome</keyword>
<proteinExistence type="predicted"/>
<dbReference type="Proteomes" id="UP000606974">
    <property type="component" value="Unassembled WGS sequence"/>
</dbReference>
<feature type="transmembrane region" description="Helical" evidence="2">
    <location>
        <begin position="155"/>
        <end position="174"/>
    </location>
</feature>
<gene>
    <name evidence="3" type="ORF">GJ744_006262</name>
</gene>
<feature type="transmembrane region" description="Helical" evidence="2">
    <location>
        <begin position="67"/>
        <end position="86"/>
    </location>
</feature>
<accession>A0A8H7AT34</accession>
<feature type="transmembrane region" description="Helical" evidence="2">
    <location>
        <begin position="245"/>
        <end position="264"/>
    </location>
</feature>
<keyword evidence="2" id="KW-1133">Transmembrane helix</keyword>
<feature type="transmembrane region" description="Helical" evidence="2">
    <location>
        <begin position="131"/>
        <end position="149"/>
    </location>
</feature>
<keyword evidence="2" id="KW-0812">Transmembrane</keyword>
<sequence>MPPRRAKSHSVSSDTPPTPRSPPPPPKFPTPVKTPSRRSPPSSPVTATYHAIVEPVRKSQMGAALRFPLVVILSFVLSSVLFSIVAEITAGDLAAISKHTESWVEITGLLGWKVVQLAVCWFEGFDAYDTIALTLLMATPHSLLLSLFYSIRPTTIVFTTIANIISITAPFLLMRRVSPTHAPHSAPKGTVRNRYILSDPWTTIATSLLATAIFAVLLELSFATFLPVHLITHFTGIRDLSVTHLGAAGLPSLLLALVPAGYAAREFLFVSSTGVPPSPGEYTFDPATADLRQHVYHNAWGWYSSRQKELISRTTLLAIMVVGETIIQTWGTIKGVEFWGATWYAAIWSIGVAVVGAVFDWVGEPSG</sequence>
<feature type="region of interest" description="Disordered" evidence="1">
    <location>
        <begin position="1"/>
        <end position="45"/>
    </location>
</feature>
<feature type="transmembrane region" description="Helical" evidence="2">
    <location>
        <begin position="310"/>
        <end position="331"/>
    </location>
</feature>
<evidence type="ECO:0000313" key="4">
    <source>
        <dbReference type="Proteomes" id="UP000606974"/>
    </source>
</evidence>
<dbReference type="OrthoDB" id="5394254at2759"/>
<dbReference type="AlphaFoldDB" id="A0A8H7AT34"/>
<evidence type="ECO:0000256" key="1">
    <source>
        <dbReference type="SAM" id="MobiDB-lite"/>
    </source>
</evidence>
<protein>
    <submittedName>
        <fullName evidence="3">Uncharacterized protein</fullName>
    </submittedName>
</protein>
<reference evidence="3" key="1">
    <citation type="submission" date="2020-02" db="EMBL/GenBank/DDBJ databases">
        <authorList>
            <person name="Palmer J.M."/>
        </authorList>
    </citation>
    <scope>NUCLEOTIDE SEQUENCE</scope>
    <source>
        <strain evidence="3">EPUS1.4</strain>
        <tissue evidence="3">Thallus</tissue>
    </source>
</reference>
<dbReference type="EMBL" id="JAACFV010000028">
    <property type="protein sequence ID" value="KAF7510650.1"/>
    <property type="molecule type" value="Genomic_DNA"/>
</dbReference>
<feature type="transmembrane region" description="Helical" evidence="2">
    <location>
        <begin position="201"/>
        <end position="225"/>
    </location>
</feature>